<comment type="caution">
    <text evidence="1">The sequence shown here is derived from an EMBL/GenBank/DDBJ whole genome shotgun (WGS) entry which is preliminary data.</text>
</comment>
<evidence type="ECO:0000313" key="2">
    <source>
        <dbReference type="Proteomes" id="UP001629235"/>
    </source>
</evidence>
<proteinExistence type="predicted"/>
<dbReference type="Proteomes" id="UP001629235">
    <property type="component" value="Unassembled WGS sequence"/>
</dbReference>
<sequence>MARFAAARKLCQGHRTAKPGMRWLTLVCRAGKTNVVIFIPGMHD</sequence>
<accession>A0ACC7N7T8</accession>
<organism evidence="1 2">
    <name type="scientific">Paraburkholderia rhynchosiae</name>
    <dbReference type="NCBI Taxonomy" id="487049"/>
    <lineage>
        <taxon>Bacteria</taxon>
        <taxon>Pseudomonadati</taxon>
        <taxon>Pseudomonadota</taxon>
        <taxon>Betaproteobacteria</taxon>
        <taxon>Burkholderiales</taxon>
        <taxon>Burkholderiaceae</taxon>
        <taxon>Paraburkholderia</taxon>
    </lineage>
</organism>
<evidence type="ECO:0000313" key="1">
    <source>
        <dbReference type="EMBL" id="MFM0103088.1"/>
    </source>
</evidence>
<gene>
    <name evidence="1" type="ORF">PQR01_06250</name>
</gene>
<dbReference type="EMBL" id="JAQQDW010000008">
    <property type="protein sequence ID" value="MFM0103088.1"/>
    <property type="molecule type" value="Genomic_DNA"/>
</dbReference>
<name>A0ACC7N7T8_9BURK</name>
<reference evidence="1 2" key="1">
    <citation type="journal article" date="2024" name="Chem. Sci.">
        <title>Discovery of megapolipeptins by genome mining of a Burkholderiales bacteria collection.</title>
        <authorList>
            <person name="Paulo B.S."/>
            <person name="Recchia M.J.J."/>
            <person name="Lee S."/>
            <person name="Fergusson C.H."/>
            <person name="Romanowski S.B."/>
            <person name="Hernandez A."/>
            <person name="Krull N."/>
            <person name="Liu D.Y."/>
            <person name="Cavanagh H."/>
            <person name="Bos A."/>
            <person name="Gray C.A."/>
            <person name="Murphy B.T."/>
            <person name="Linington R.G."/>
            <person name="Eustaquio A.S."/>
        </authorList>
    </citation>
    <scope>NUCLEOTIDE SEQUENCE [LARGE SCALE GENOMIC DNA]</scope>
    <source>
        <strain evidence="1 2">RL18-126-BIB-B</strain>
    </source>
</reference>
<keyword evidence="2" id="KW-1185">Reference proteome</keyword>
<protein>
    <submittedName>
        <fullName evidence="1">Uncharacterized protein</fullName>
    </submittedName>
</protein>